<evidence type="ECO:0000256" key="2">
    <source>
        <dbReference type="ARBA" id="ARBA00023235"/>
    </source>
</evidence>
<keyword evidence="4" id="KW-1185">Reference proteome</keyword>
<dbReference type="InterPro" id="IPR013785">
    <property type="entry name" value="Aldolase_TIM"/>
</dbReference>
<dbReference type="CDD" id="cd00429">
    <property type="entry name" value="RPE"/>
    <property type="match status" value="1"/>
</dbReference>
<dbReference type="NCBIfam" id="NF004076">
    <property type="entry name" value="PRK05581.1-4"/>
    <property type="match status" value="1"/>
</dbReference>
<dbReference type="RefSeq" id="WP_068709306.1">
    <property type="nucleotide sequence ID" value="NZ_BAAAXQ010000048.1"/>
</dbReference>
<evidence type="ECO:0000313" key="4">
    <source>
        <dbReference type="Proteomes" id="UP001501577"/>
    </source>
</evidence>
<dbReference type="PANTHER" id="PTHR11749">
    <property type="entry name" value="RIBULOSE-5-PHOSPHATE-3-EPIMERASE"/>
    <property type="match status" value="1"/>
</dbReference>
<dbReference type="Gene3D" id="3.20.20.70">
    <property type="entry name" value="Aldolase class I"/>
    <property type="match status" value="1"/>
</dbReference>
<gene>
    <name evidence="3" type="ORF">GCM10019998_14690</name>
</gene>
<accession>A0ABN3Y5A6</accession>
<dbReference type="Pfam" id="PF00834">
    <property type="entry name" value="Ribul_P_3_epim"/>
    <property type="match status" value="1"/>
</dbReference>
<organism evidence="3 4">
    <name type="scientific">Tetragenococcus solitarius</name>
    <dbReference type="NCBI Taxonomy" id="71453"/>
    <lineage>
        <taxon>Bacteria</taxon>
        <taxon>Bacillati</taxon>
        <taxon>Bacillota</taxon>
        <taxon>Bacilli</taxon>
        <taxon>Lactobacillales</taxon>
        <taxon>Enterococcaceae</taxon>
        <taxon>Tetragenococcus</taxon>
    </lineage>
</organism>
<dbReference type="EMBL" id="BAAAXQ010000048">
    <property type="protein sequence ID" value="GAA3019324.1"/>
    <property type="molecule type" value="Genomic_DNA"/>
</dbReference>
<evidence type="ECO:0000256" key="1">
    <source>
        <dbReference type="ARBA" id="ARBA00022723"/>
    </source>
</evidence>
<protein>
    <submittedName>
        <fullName evidence="3">Ribulose-phosphate 3-epimerase</fullName>
    </submittedName>
</protein>
<reference evidence="3 4" key="1">
    <citation type="journal article" date="2019" name="Int. J. Syst. Evol. Microbiol.">
        <title>The Global Catalogue of Microorganisms (GCM) 10K type strain sequencing project: providing services to taxonomists for standard genome sequencing and annotation.</title>
        <authorList>
            <consortium name="The Broad Institute Genomics Platform"/>
            <consortium name="The Broad Institute Genome Sequencing Center for Infectious Disease"/>
            <person name="Wu L."/>
            <person name="Ma J."/>
        </authorList>
    </citation>
    <scope>NUCLEOTIDE SEQUENCE [LARGE SCALE GENOMIC DNA]</scope>
    <source>
        <strain evidence="3 4">JCM 8736</strain>
    </source>
</reference>
<dbReference type="SUPFAM" id="SSF51366">
    <property type="entry name" value="Ribulose-phoshate binding barrel"/>
    <property type="match status" value="1"/>
</dbReference>
<dbReference type="InterPro" id="IPR011060">
    <property type="entry name" value="RibuloseP-bd_barrel"/>
</dbReference>
<evidence type="ECO:0000313" key="3">
    <source>
        <dbReference type="EMBL" id="GAA3019324.1"/>
    </source>
</evidence>
<sequence length="224" mass="25646">MKKIAASLMCADVLHLEKELRRLEEAECDLLHLDVMDGIFVDNMAMYPEMLENIRSQTSIPFDIHLATITPEKYVDMFSFLKPEYLSFHIETVKDPVALIEKIKKQGIKPSIAINPETPLEMILPYIHYVNMVLVMTVHTGFSGQAFLKATLGKIEDLYNTLSIMEKPPLIEVDGNINIETIQLMRKSMPDVFVLGTSALFYNQDSTNYTQRINDIRQSITTMR</sequence>
<dbReference type="PROSITE" id="PS01085">
    <property type="entry name" value="RIBUL_P_3_EPIMER_1"/>
    <property type="match status" value="1"/>
</dbReference>
<dbReference type="Proteomes" id="UP001501577">
    <property type="component" value="Unassembled WGS sequence"/>
</dbReference>
<comment type="caution">
    <text evidence="3">The sequence shown here is derived from an EMBL/GenBank/DDBJ whole genome shotgun (WGS) entry which is preliminary data.</text>
</comment>
<keyword evidence="1" id="KW-0479">Metal-binding</keyword>
<dbReference type="InterPro" id="IPR000056">
    <property type="entry name" value="Ribul_P_3_epim-like"/>
</dbReference>
<proteinExistence type="predicted"/>
<keyword evidence="2" id="KW-0413">Isomerase</keyword>
<name>A0ABN3Y5A6_9ENTE</name>